<feature type="region of interest" description="Disordered" evidence="1">
    <location>
        <begin position="1"/>
        <end position="22"/>
    </location>
</feature>
<evidence type="ECO:0000313" key="3">
    <source>
        <dbReference type="Proteomes" id="UP000613740"/>
    </source>
</evidence>
<proteinExistence type="predicted"/>
<reference evidence="2" key="1">
    <citation type="journal article" date="2020" name="bioRxiv">
        <title>Comparative genomics of Chlamydomonas.</title>
        <authorList>
            <person name="Craig R.J."/>
            <person name="Hasan A.R."/>
            <person name="Ness R.W."/>
            <person name="Keightley P.D."/>
        </authorList>
    </citation>
    <scope>NUCLEOTIDE SEQUENCE</scope>
    <source>
        <strain evidence="2">CCAP 11/173</strain>
    </source>
</reference>
<comment type="caution">
    <text evidence="2">The sequence shown here is derived from an EMBL/GenBank/DDBJ whole genome shotgun (WGS) entry which is preliminary data.</text>
</comment>
<dbReference type="AlphaFoldDB" id="A0A835WHK7"/>
<accession>A0A835WHK7</accession>
<name>A0A835WHK7_9CHLO</name>
<gene>
    <name evidence="2" type="ORF">HYH02_007451</name>
</gene>
<organism evidence="2 3">
    <name type="scientific">Chlamydomonas schloesseri</name>
    <dbReference type="NCBI Taxonomy" id="2026947"/>
    <lineage>
        <taxon>Eukaryota</taxon>
        <taxon>Viridiplantae</taxon>
        <taxon>Chlorophyta</taxon>
        <taxon>core chlorophytes</taxon>
        <taxon>Chlorophyceae</taxon>
        <taxon>CS clade</taxon>
        <taxon>Chlamydomonadales</taxon>
        <taxon>Chlamydomonadaceae</taxon>
        <taxon>Chlamydomonas</taxon>
    </lineage>
</organism>
<keyword evidence="3" id="KW-1185">Reference proteome</keyword>
<dbReference type="Proteomes" id="UP000613740">
    <property type="component" value="Unassembled WGS sequence"/>
</dbReference>
<evidence type="ECO:0000313" key="2">
    <source>
        <dbReference type="EMBL" id="KAG2447527.1"/>
    </source>
</evidence>
<sequence length="535" mass="53274">MPHHSGGSTKQQTASRAGSRARRSAGVARARVALAAVAGLPLPLPPQLEAAAIAAAQRELRAAIAACPAAELQIDAAILAGLVAAHGWAARAFAANPHLEAAGELFHTTADLLMTLPLTTSRDPGLLSAASCWELHVVKARQVTAALLRGDLLAVYARIATGGGAGSSGAAAAADEGPGSGSAGASPASSSADATSSSSAAAAAAAGGVASPGGGRGKWQTITRLEDCLNVLSLMIDWTLHDAEGVGPASAGLGQELFAALAASAVLEHTAAALLRVAAQATAADDETGAKVTAVLASNLCRVLHVLLVPQSVSMGPGGNGGGPVDASLVAALCGPALQCCSAWLLAAACDGIPVPKPGRGTSSSSSRGGGTCSAPAGGQAAAAAALQPQPSFALLRRLPAGLARPLRLGDQPDSYRKPTDAIPAAALAYVEVMLSAFSGGPWALLQAEEAKAVAAAAAAVAEPQEEQAAAQPQQQPQQPPVQQPPVQQPPLQQPPLQQQPPQQHSPKAQHLTRTLLAAKPPRPRRLLPAAAPKL</sequence>
<dbReference type="EMBL" id="JAEHOD010000021">
    <property type="protein sequence ID" value="KAG2447527.1"/>
    <property type="molecule type" value="Genomic_DNA"/>
</dbReference>
<feature type="region of interest" description="Disordered" evidence="1">
    <location>
        <begin position="168"/>
        <end position="192"/>
    </location>
</feature>
<feature type="region of interest" description="Disordered" evidence="1">
    <location>
        <begin position="464"/>
        <end position="535"/>
    </location>
</feature>
<protein>
    <submittedName>
        <fullName evidence="2">Uncharacterized protein</fullName>
    </submittedName>
</protein>
<evidence type="ECO:0000256" key="1">
    <source>
        <dbReference type="SAM" id="MobiDB-lite"/>
    </source>
</evidence>
<feature type="compositionally biased region" description="Polar residues" evidence="1">
    <location>
        <begin position="1"/>
        <end position="13"/>
    </location>
</feature>
<feature type="compositionally biased region" description="Low complexity" evidence="1">
    <location>
        <begin position="464"/>
        <end position="477"/>
    </location>
</feature>
<feature type="compositionally biased region" description="Pro residues" evidence="1">
    <location>
        <begin position="478"/>
        <end position="494"/>
    </location>
</feature>